<sequence>MSKRENTPLLPDSKEVKYGEACLGRAREACPNTVEATFRASRATYSMLPSHITMLSYLIALVRHMMATYLSAYLGVVLTREDIPSYVNGIIFTAYPLGSMLMSTISTPIIVRLNARRSVAVGFLCSSATLLVFALTPYIAQSQIAFTLLLVLTYFLCGFLGTIAETATIAVMNVEFADSIGGVMAGYSAFAGIGCMLGPWVGGWAFDLASAWPSGTSGAATDNTVGKLSSALDSVSALTDASDSWDPRHKLLDMANYYSNFGGPMDVHGLHTDMNGVGTLGPMNSTGGFGGINGTGAFGARHRRSFPVWNISTTDTNATADSADATSEDVANFQFFLPSLLFSILGLLLLIPMYYLFPDRQFTEQELAGETVPPTENAPEEIKVDQTKTDQMKADKAKADKVNESVAEGSPLKAPKVARRLTVWQMLTTTVVLNMISNSLSGAVSAGGLHRAFYQTCASRTHSHLTVVHCMLQVTGALDPTLDYRIAGPLFFGTASDVGAAFMASSFTYIIIAPMLGIIADRQANNPRALKLITASGFVVIGISFLILGPVIPSTAHALNKFYVVLLAMGVRGFGSALSNMVLFPDLVHEFAPTDLFSGTTARVAISSWWNAAYMFGWAMGPLIGTAIVSIVWGIGSTKRLCMEGSDEIVDLGCVASTSNYSSSAAAKPPLPLHVADVYDAESKTELGHFESYFIPFFLEHSDECSCIWRRGNGFDVESQVLMGVCLLYAIVLAVYAIRLHGFPCYTDNVK</sequence>
<gene>
    <name evidence="8" type="ORF">CBRE1094_LOCUS4100</name>
</gene>
<feature type="transmembrane region" description="Helical" evidence="7">
    <location>
        <begin position="55"/>
        <end position="78"/>
    </location>
</feature>
<keyword evidence="3 7" id="KW-0812">Transmembrane</keyword>
<feature type="transmembrane region" description="Helical" evidence="7">
    <location>
        <begin position="146"/>
        <end position="172"/>
    </location>
</feature>
<feature type="transmembrane region" description="Helical" evidence="7">
    <location>
        <begin position="720"/>
        <end position="738"/>
    </location>
</feature>
<feature type="transmembrane region" description="Helical" evidence="7">
    <location>
        <begin position="184"/>
        <end position="206"/>
    </location>
</feature>
<dbReference type="SUPFAM" id="SSF103473">
    <property type="entry name" value="MFS general substrate transporter"/>
    <property type="match status" value="2"/>
</dbReference>
<dbReference type="PANTHER" id="PTHR23506">
    <property type="entry name" value="GH10249P"/>
    <property type="match status" value="1"/>
</dbReference>
<keyword evidence="4 7" id="KW-1133">Transmembrane helix</keyword>
<keyword evidence="5 7" id="KW-0472">Membrane</keyword>
<keyword evidence="2" id="KW-0813">Transport</keyword>
<feature type="transmembrane region" description="Helical" evidence="7">
    <location>
        <begin position="335"/>
        <end position="357"/>
    </location>
</feature>
<evidence type="ECO:0000256" key="7">
    <source>
        <dbReference type="SAM" id="Phobius"/>
    </source>
</evidence>
<dbReference type="EMBL" id="HBGU01007476">
    <property type="protein sequence ID" value="CAD9406780.1"/>
    <property type="molecule type" value="Transcribed_RNA"/>
</dbReference>
<feature type="compositionally biased region" description="Basic and acidic residues" evidence="6">
    <location>
        <begin position="380"/>
        <end position="391"/>
    </location>
</feature>
<feature type="transmembrane region" description="Helical" evidence="7">
    <location>
        <begin position="564"/>
        <end position="584"/>
    </location>
</feature>
<feature type="region of interest" description="Disordered" evidence="6">
    <location>
        <begin position="368"/>
        <end position="391"/>
    </location>
</feature>
<reference evidence="8" key="1">
    <citation type="submission" date="2021-01" db="EMBL/GenBank/DDBJ databases">
        <authorList>
            <person name="Corre E."/>
            <person name="Pelletier E."/>
            <person name="Niang G."/>
            <person name="Scheremetjew M."/>
            <person name="Finn R."/>
            <person name="Kale V."/>
            <person name="Holt S."/>
            <person name="Cochrane G."/>
            <person name="Meng A."/>
            <person name="Brown T."/>
            <person name="Cohen L."/>
        </authorList>
    </citation>
    <scope>NUCLEOTIDE SEQUENCE</scope>
    <source>
        <strain evidence="8">UTEX LB 985</strain>
    </source>
</reference>
<feature type="transmembrane region" description="Helical" evidence="7">
    <location>
        <begin position="90"/>
        <end position="111"/>
    </location>
</feature>
<dbReference type="InterPro" id="IPR036259">
    <property type="entry name" value="MFS_trans_sf"/>
</dbReference>
<dbReference type="AlphaFoldDB" id="A0A7S2FP24"/>
<evidence type="ECO:0000256" key="2">
    <source>
        <dbReference type="ARBA" id="ARBA00022448"/>
    </source>
</evidence>
<evidence type="ECO:0000256" key="6">
    <source>
        <dbReference type="SAM" id="MobiDB-lite"/>
    </source>
</evidence>
<feature type="transmembrane region" description="Helical" evidence="7">
    <location>
        <begin position="498"/>
        <end position="520"/>
    </location>
</feature>
<name>A0A7S2FP24_9EUKA</name>
<evidence type="ECO:0000256" key="4">
    <source>
        <dbReference type="ARBA" id="ARBA00022989"/>
    </source>
</evidence>
<evidence type="ECO:0008006" key="9">
    <source>
        <dbReference type="Google" id="ProtNLM"/>
    </source>
</evidence>
<evidence type="ECO:0000256" key="1">
    <source>
        <dbReference type="ARBA" id="ARBA00004141"/>
    </source>
</evidence>
<dbReference type="InterPro" id="IPR011701">
    <property type="entry name" value="MFS"/>
</dbReference>
<dbReference type="InterPro" id="IPR050930">
    <property type="entry name" value="MFS_Vesicular_Transporter"/>
</dbReference>
<dbReference type="GO" id="GO:0022857">
    <property type="term" value="F:transmembrane transporter activity"/>
    <property type="evidence" value="ECO:0007669"/>
    <property type="project" value="InterPro"/>
</dbReference>
<evidence type="ECO:0000256" key="3">
    <source>
        <dbReference type="ARBA" id="ARBA00022692"/>
    </source>
</evidence>
<organism evidence="8">
    <name type="scientific">Haptolina brevifila</name>
    <dbReference type="NCBI Taxonomy" id="156173"/>
    <lineage>
        <taxon>Eukaryota</taxon>
        <taxon>Haptista</taxon>
        <taxon>Haptophyta</taxon>
        <taxon>Prymnesiophyceae</taxon>
        <taxon>Prymnesiales</taxon>
        <taxon>Prymnesiaceae</taxon>
        <taxon>Haptolina</taxon>
    </lineage>
</organism>
<accession>A0A7S2FP24</accession>
<dbReference type="Gene3D" id="1.20.1250.20">
    <property type="entry name" value="MFS general substrate transporter like domains"/>
    <property type="match status" value="2"/>
</dbReference>
<dbReference type="PANTHER" id="PTHR23506:SF26">
    <property type="entry name" value="MFS-TYPE TRANSPORTER SLC18B1"/>
    <property type="match status" value="1"/>
</dbReference>
<feature type="transmembrane region" description="Helical" evidence="7">
    <location>
        <begin position="613"/>
        <end position="635"/>
    </location>
</feature>
<comment type="subcellular location">
    <subcellularLocation>
        <location evidence="1">Membrane</location>
        <topology evidence="1">Multi-pass membrane protein</topology>
    </subcellularLocation>
</comment>
<dbReference type="GO" id="GO:0016020">
    <property type="term" value="C:membrane"/>
    <property type="evidence" value="ECO:0007669"/>
    <property type="project" value="UniProtKB-SubCell"/>
</dbReference>
<proteinExistence type="predicted"/>
<feature type="transmembrane region" description="Helical" evidence="7">
    <location>
        <begin position="532"/>
        <end position="552"/>
    </location>
</feature>
<protein>
    <recommendedName>
        <fullName evidence="9">Major facilitator superfamily (MFS) profile domain-containing protein</fullName>
    </recommendedName>
</protein>
<evidence type="ECO:0000256" key="5">
    <source>
        <dbReference type="ARBA" id="ARBA00023136"/>
    </source>
</evidence>
<feature type="transmembrane region" description="Helical" evidence="7">
    <location>
        <begin position="118"/>
        <end position="140"/>
    </location>
</feature>
<evidence type="ECO:0000313" key="8">
    <source>
        <dbReference type="EMBL" id="CAD9406780.1"/>
    </source>
</evidence>
<dbReference type="Pfam" id="PF07690">
    <property type="entry name" value="MFS_1"/>
    <property type="match status" value="1"/>
</dbReference>